<evidence type="ECO:0000313" key="5">
    <source>
        <dbReference type="WBParaSite" id="PSAMB.scaffold3263size19020.g20859.t1"/>
    </source>
</evidence>
<dbReference type="Proteomes" id="UP000887566">
    <property type="component" value="Unplaced"/>
</dbReference>
<dbReference type="InterPro" id="IPR002035">
    <property type="entry name" value="VWF_A"/>
</dbReference>
<evidence type="ECO:0000259" key="3">
    <source>
        <dbReference type="PROSITE" id="PS50234"/>
    </source>
</evidence>
<evidence type="ECO:0000256" key="1">
    <source>
        <dbReference type="SAM" id="MobiDB-lite"/>
    </source>
</evidence>
<keyword evidence="2" id="KW-0812">Transmembrane</keyword>
<keyword evidence="2" id="KW-1133">Transmembrane helix</keyword>
<dbReference type="InterPro" id="IPR036465">
    <property type="entry name" value="vWFA_dom_sf"/>
</dbReference>
<reference evidence="5" key="1">
    <citation type="submission" date="2022-11" db="UniProtKB">
        <authorList>
            <consortium name="WormBaseParasite"/>
        </authorList>
    </citation>
    <scope>IDENTIFICATION</scope>
</reference>
<keyword evidence="4" id="KW-1185">Reference proteome</keyword>
<organism evidence="4 5">
    <name type="scientific">Plectus sambesii</name>
    <dbReference type="NCBI Taxonomy" id="2011161"/>
    <lineage>
        <taxon>Eukaryota</taxon>
        <taxon>Metazoa</taxon>
        <taxon>Ecdysozoa</taxon>
        <taxon>Nematoda</taxon>
        <taxon>Chromadorea</taxon>
        <taxon>Plectida</taxon>
        <taxon>Plectina</taxon>
        <taxon>Plectoidea</taxon>
        <taxon>Plectidae</taxon>
        <taxon>Plectus</taxon>
    </lineage>
</organism>
<dbReference type="Gene3D" id="3.40.50.410">
    <property type="entry name" value="von Willebrand factor, type A domain"/>
    <property type="match status" value="2"/>
</dbReference>
<keyword evidence="2" id="KW-0472">Membrane</keyword>
<dbReference type="WBParaSite" id="PSAMB.scaffold3263size19020.g20859.t1">
    <property type="protein sequence ID" value="PSAMB.scaffold3263size19020.g20859.t1"/>
    <property type="gene ID" value="PSAMB.scaffold3263size19020.g20859"/>
</dbReference>
<evidence type="ECO:0000256" key="2">
    <source>
        <dbReference type="SAM" id="Phobius"/>
    </source>
</evidence>
<feature type="region of interest" description="Disordered" evidence="1">
    <location>
        <begin position="452"/>
        <end position="472"/>
    </location>
</feature>
<dbReference type="SMART" id="SM00327">
    <property type="entry name" value="VWA"/>
    <property type="match status" value="2"/>
</dbReference>
<proteinExistence type="predicted"/>
<dbReference type="SUPFAM" id="SSF53300">
    <property type="entry name" value="vWA-like"/>
    <property type="match status" value="3"/>
</dbReference>
<protein>
    <submittedName>
        <fullName evidence="5">VWFA domain-containing protein</fullName>
    </submittedName>
</protein>
<evidence type="ECO:0000313" key="4">
    <source>
        <dbReference type="Proteomes" id="UP000887566"/>
    </source>
</evidence>
<dbReference type="PROSITE" id="PS50234">
    <property type="entry name" value="VWFA"/>
    <property type="match status" value="3"/>
</dbReference>
<feature type="compositionally biased region" description="Pro residues" evidence="1">
    <location>
        <begin position="196"/>
        <end position="214"/>
    </location>
</feature>
<sequence>MPSSDEKRYRNISYAFFGVGAAILIAGIVMLVIGIINNNKTCPTCPGGSPTSTSTPQSGCSGDSLNPFAITGYTNSVPWDPAMSNSNSSAYQNAVTNLAKQITAVFSNSTPSDLRFLMMATNSATYTLQKVSISQIANPSATSANAPSTGVNFYATLVFVGVPGPTADDIQKHLSDAGIYATAYSSTTAGQCSTFTPPPYPSVPPPPNSSPRPPFTCDPTTSKTSVIFLVDAASPTEPGINSTIKQKLITSYLQSFMPSITSDSWPGLQMGVAIYYGTTAYMPNNFMCNNGACWANTVNSIVVQSSNPSISAYDSHNVSSGLLFAINEFSQMFGNNDPYGTARLAVIVTDGYQYNGNAVDPAPGLATTLKNAGFKLTAVVATPSWSVQNSIKALVSVDWSDSIPLNYSITQLTDPALLTYTAKWVCAALPLTTPAPPVTTTTTLTTTYTLPQLTTTSTPRPTTGPTTTPTLPPNSPCRNLDLLFLIDESQSMHISDGFGAAKSFVLNVTDTYDIFPNARFAWITFNSKIWVQTPFMAAQDFKANVTGTGFSEGSTNFVLGFTAANITISTNSGPAQQRQPVLIFVSDGNPNDGGTLNQTIALTTYLRCNLNTLIIGLGVSETLTDAQTMQAAIGVGVQDGCIASHYGNITNYADIPVAGVSQVGQDLKCYPASPATSNCNLDIMFVFENSELVNYAGRLLEIGAMSKTIYDYGMNGTLSYYGDHVGIVFFSSKDGFNDAEYSRSGVLDDSANNNPASSSYSQALSLLNNFNSTYQLGGASDLLLGLTMTDKLLAYRRNVDKTANIPAIIIMGRGTYNDSQNCCNSSVEFAKNLRAQYGAQMKGVVLGPLSSDSIMTSITGTSNIDPTSNYNDSTALSVGQALSGQIGAWLESVRNSYTCSLPTQLPYCPNYMDIVIIWRSATQNQTFQD</sequence>
<feature type="domain" description="VWFA" evidence="3">
    <location>
        <begin position="225"/>
        <end position="421"/>
    </location>
</feature>
<feature type="domain" description="VWFA" evidence="3">
    <location>
        <begin position="682"/>
        <end position="886"/>
    </location>
</feature>
<feature type="compositionally biased region" description="Low complexity" evidence="1">
    <location>
        <begin position="452"/>
        <end position="469"/>
    </location>
</feature>
<dbReference type="AlphaFoldDB" id="A0A914W5Z6"/>
<dbReference type="CDD" id="cd00198">
    <property type="entry name" value="vWFA"/>
    <property type="match status" value="1"/>
</dbReference>
<feature type="region of interest" description="Disordered" evidence="1">
    <location>
        <begin position="195"/>
        <end position="214"/>
    </location>
</feature>
<dbReference type="Pfam" id="PF00092">
    <property type="entry name" value="VWA"/>
    <property type="match status" value="1"/>
</dbReference>
<feature type="domain" description="VWFA" evidence="3">
    <location>
        <begin position="481"/>
        <end position="667"/>
    </location>
</feature>
<accession>A0A914W5Z6</accession>
<feature type="transmembrane region" description="Helical" evidence="2">
    <location>
        <begin position="12"/>
        <end position="36"/>
    </location>
</feature>
<name>A0A914W5Z6_9BILA</name>